<dbReference type="Pfam" id="PF10074">
    <property type="entry name" value="RovC_DNA-bd"/>
    <property type="match status" value="1"/>
</dbReference>
<accession>U4VET9</accession>
<dbReference type="Proteomes" id="UP000016842">
    <property type="component" value="Unassembled WGS sequence"/>
</dbReference>
<evidence type="ECO:0000313" key="3">
    <source>
        <dbReference type="EMBL" id="ERM03628.1"/>
    </source>
</evidence>
<protein>
    <recommendedName>
        <fullName evidence="5">DUF2285 domain-containing protein</fullName>
    </recommendedName>
</protein>
<evidence type="ECO:0000259" key="1">
    <source>
        <dbReference type="Pfam" id="PF10074"/>
    </source>
</evidence>
<dbReference type="InterPro" id="IPR054278">
    <property type="entry name" value="DUF7012"/>
</dbReference>
<reference evidence="3 4" key="1">
    <citation type="journal article" date="2014" name="FEMS Microbiol. Lett.">
        <title>Genome sequencing analysis reveals virulence-related gene content of Ochrobactrum intermedium strain 229E, a urease-positive strain isolated from the human gastric niche.</title>
        <authorList>
            <person name="Kulkarni G.J."/>
            <person name="Shetty S."/>
            <person name="Dharne M.S."/>
            <person name="Shouche Y.S."/>
        </authorList>
    </citation>
    <scope>NUCLEOTIDE SEQUENCE [LARGE SCALE GENOMIC DNA]</scope>
    <source>
        <strain evidence="3 4">229E</strain>
    </source>
</reference>
<feature type="domain" description="T6SS Transcription factor RovC-like DNA binding" evidence="1">
    <location>
        <begin position="66"/>
        <end position="167"/>
    </location>
</feature>
<dbReference type="EMBL" id="ASXJ01000005">
    <property type="protein sequence ID" value="ERM03628.1"/>
    <property type="molecule type" value="Genomic_DNA"/>
</dbReference>
<gene>
    <name evidence="3" type="ORF">Q644_00465</name>
</gene>
<name>U4VET9_9HYPH</name>
<evidence type="ECO:0008006" key="5">
    <source>
        <dbReference type="Google" id="ProtNLM"/>
    </source>
</evidence>
<dbReference type="PATRIC" id="fig|1337887.3.peg.98"/>
<dbReference type="Pfam" id="PF22792">
    <property type="entry name" value="DUF7012"/>
    <property type="match status" value="1"/>
</dbReference>
<comment type="caution">
    <text evidence="3">The sequence shown here is derived from an EMBL/GenBank/DDBJ whole genome shotgun (WGS) entry which is preliminary data.</text>
</comment>
<dbReference type="AlphaFoldDB" id="U4VET9"/>
<feature type="domain" description="DUF7012" evidence="2">
    <location>
        <begin position="4"/>
        <end position="62"/>
    </location>
</feature>
<sequence>MFPATVIIEPAPAGFNGCPLLDPFAPAFTGHMAVDGFHAVVRDKYGDHHVWLPQGGQRVINAVMWIPPDEYYDEREQCVRRFYCWLAGKPSGPLPRWLRFSRYQIHRLSLMLRVWDGVEAGASRQEIASVLFNAELGKLRSIDWKNTSERRRIARLYGAAQELINGGAIRACFARSRNFPTICAIADRRL</sequence>
<proteinExistence type="predicted"/>
<evidence type="ECO:0000313" key="4">
    <source>
        <dbReference type="Proteomes" id="UP000016842"/>
    </source>
</evidence>
<organism evidence="3 4">
    <name type="scientific">Brucella intermedia 229E</name>
    <dbReference type="NCBI Taxonomy" id="1337887"/>
    <lineage>
        <taxon>Bacteria</taxon>
        <taxon>Pseudomonadati</taxon>
        <taxon>Pseudomonadota</taxon>
        <taxon>Alphaproteobacteria</taxon>
        <taxon>Hyphomicrobiales</taxon>
        <taxon>Brucellaceae</taxon>
        <taxon>Brucella/Ochrobactrum group</taxon>
        <taxon>Brucella</taxon>
    </lineage>
</organism>
<dbReference type="InterPro" id="IPR018754">
    <property type="entry name" value="RovC-like_DNA-bd"/>
</dbReference>
<evidence type="ECO:0000259" key="2">
    <source>
        <dbReference type="Pfam" id="PF22792"/>
    </source>
</evidence>